<dbReference type="GO" id="GO:0008270">
    <property type="term" value="F:zinc ion binding"/>
    <property type="evidence" value="ECO:0007669"/>
    <property type="project" value="UniProtKB-KW"/>
</dbReference>
<reference evidence="7" key="1">
    <citation type="submission" date="2022-11" db="EMBL/GenBank/DDBJ databases">
        <authorList>
            <person name="Kikuchi T."/>
        </authorList>
    </citation>
    <scope>NUCLEOTIDE SEQUENCE</scope>
    <source>
        <strain evidence="7">PS1010</strain>
    </source>
</reference>
<dbReference type="InterPro" id="IPR041367">
    <property type="entry name" value="Znf-CCCH_4"/>
</dbReference>
<dbReference type="PROSITE" id="PS50103">
    <property type="entry name" value="ZF_C3H1"/>
    <property type="match status" value="1"/>
</dbReference>
<evidence type="ECO:0000313" key="8">
    <source>
        <dbReference type="Proteomes" id="UP001152747"/>
    </source>
</evidence>
<dbReference type="Proteomes" id="UP001152747">
    <property type="component" value="Unassembled WGS sequence"/>
</dbReference>
<dbReference type="AlphaFoldDB" id="A0A9P1MZR8"/>
<keyword evidence="2 4" id="KW-0863">Zinc-finger</keyword>
<feature type="domain" description="C3H1-type" evidence="6">
    <location>
        <begin position="232"/>
        <end position="261"/>
    </location>
</feature>
<keyword evidence="8" id="KW-1185">Reference proteome</keyword>
<proteinExistence type="predicted"/>
<dbReference type="Pfam" id="PF18044">
    <property type="entry name" value="zf-CCCH_4"/>
    <property type="match status" value="1"/>
</dbReference>
<accession>A0A9P1MZR8</accession>
<protein>
    <recommendedName>
        <fullName evidence="6">C3H1-type domain-containing protein</fullName>
    </recommendedName>
</protein>
<keyword evidence="3 4" id="KW-0862">Zinc</keyword>
<organism evidence="7 8">
    <name type="scientific">Caenorhabditis angaria</name>
    <dbReference type="NCBI Taxonomy" id="860376"/>
    <lineage>
        <taxon>Eukaryota</taxon>
        <taxon>Metazoa</taxon>
        <taxon>Ecdysozoa</taxon>
        <taxon>Nematoda</taxon>
        <taxon>Chromadorea</taxon>
        <taxon>Rhabditida</taxon>
        <taxon>Rhabditina</taxon>
        <taxon>Rhabditomorpha</taxon>
        <taxon>Rhabditoidea</taxon>
        <taxon>Rhabditidae</taxon>
        <taxon>Peloderinae</taxon>
        <taxon>Caenorhabditis</taxon>
    </lineage>
</organism>
<name>A0A9P1MZR8_9PELO</name>
<evidence type="ECO:0000256" key="1">
    <source>
        <dbReference type="ARBA" id="ARBA00022723"/>
    </source>
</evidence>
<evidence type="ECO:0000313" key="7">
    <source>
        <dbReference type="EMBL" id="CAI5444728.1"/>
    </source>
</evidence>
<keyword evidence="1 4" id="KW-0479">Metal-binding</keyword>
<evidence type="ECO:0000256" key="3">
    <source>
        <dbReference type="ARBA" id="ARBA00022833"/>
    </source>
</evidence>
<evidence type="ECO:0000256" key="4">
    <source>
        <dbReference type="PROSITE-ProRule" id="PRU00723"/>
    </source>
</evidence>
<dbReference type="EMBL" id="CANHGI010000003">
    <property type="protein sequence ID" value="CAI5444728.1"/>
    <property type="molecule type" value="Genomic_DNA"/>
</dbReference>
<dbReference type="OrthoDB" id="5776165at2759"/>
<evidence type="ECO:0000259" key="6">
    <source>
        <dbReference type="PROSITE" id="PS50103"/>
    </source>
</evidence>
<evidence type="ECO:0000256" key="2">
    <source>
        <dbReference type="ARBA" id="ARBA00022771"/>
    </source>
</evidence>
<feature type="zinc finger region" description="C3H1-type" evidence="4">
    <location>
        <begin position="232"/>
        <end position="261"/>
    </location>
</feature>
<gene>
    <name evidence="7" type="ORF">CAMP_LOCUS7365</name>
</gene>
<dbReference type="Gene3D" id="4.10.1000.10">
    <property type="entry name" value="Zinc finger, CCCH-type"/>
    <property type="match status" value="1"/>
</dbReference>
<dbReference type="InterPro" id="IPR000571">
    <property type="entry name" value="Znf_CCCH"/>
</dbReference>
<feature type="region of interest" description="Disordered" evidence="5">
    <location>
        <begin position="278"/>
        <end position="299"/>
    </location>
</feature>
<comment type="caution">
    <text evidence="7">The sequence shown here is derived from an EMBL/GenBank/DDBJ whole genome shotgun (WGS) entry which is preliminary data.</text>
</comment>
<sequence length="299" mass="34838">MLFRVSQDINYRNDSHQTCLDSRTKMSIVGILRKTDPPPKRKRKSVSFIDSIGEVLVNIREIPKREQDNEVHVYEQTNGKYMKHQEPIKLTPWKMVKCIAPNNLLNIPRDVSKAFLVEEERRIREGISSAPLFGDFEMIDDPLLYIDALKKQNEPILQIPLFLQAETSKIEEKTEEKPSKSSSFDVLSLVSKLKQKGIILSNEQPQPQINNNNNMVIHNNPAIFNVLKPNPRNYDQICTYFVFREDGCRYGNTCRFIHDQQQRLKILTKKQEEKIMLSIQKQQNSAIPPPPRKRKKSIQ</sequence>
<evidence type="ECO:0000256" key="5">
    <source>
        <dbReference type="SAM" id="MobiDB-lite"/>
    </source>
</evidence>